<dbReference type="GO" id="GO:0016787">
    <property type="term" value="F:hydrolase activity"/>
    <property type="evidence" value="ECO:0007669"/>
    <property type="project" value="UniProtKB-KW"/>
</dbReference>
<comment type="caution">
    <text evidence="2">The sequence shown here is derived from an EMBL/GenBank/DDBJ whole genome shotgun (WGS) entry which is preliminary data.</text>
</comment>
<dbReference type="Proteomes" id="UP000287361">
    <property type="component" value="Unassembled WGS sequence"/>
</dbReference>
<keyword evidence="2" id="KW-0378">Hydrolase</keyword>
<sequence length="237" mass="27703">MSVHTVQYEGIEIEYELTRKNVKYINLRVNKHGKVVVSAGEQVPFAVIDEFVQSKAFWIITHLAEIEKIRNEISDASLYDGKTVYYLGKPYRLRLERGEQRITVAEDTILLSSPKLYSDVLKAEYLAWLKAQAEKKFAEIMDRIYPLVKEYHIARPEIKIRNMKSIWGSCTTTGSTIRLNLQLLKADEACIEQVVLHELLHFRYPNHGKAFYDLLGRLMPDWRVRKERLDKNFKDGI</sequence>
<keyword evidence="3" id="KW-1185">Reference proteome</keyword>
<evidence type="ECO:0000313" key="2">
    <source>
        <dbReference type="EMBL" id="GCB28951.1"/>
    </source>
</evidence>
<evidence type="ECO:0000313" key="3">
    <source>
        <dbReference type="Proteomes" id="UP000287361"/>
    </source>
</evidence>
<reference evidence="2 3" key="1">
    <citation type="submission" date="2018-10" db="EMBL/GenBank/DDBJ databases">
        <title>Draft Genome Sequence of Anaerotignum sp. KCTC 15736.</title>
        <authorList>
            <person name="Choi S.H."/>
            <person name="Kim J.S."/>
            <person name="Kang S.W."/>
            <person name="Lee J.S."/>
            <person name="Park S.H."/>
        </authorList>
    </citation>
    <scope>NUCLEOTIDE SEQUENCE [LARGE SCALE GENOMIC DNA]</scope>
    <source>
        <strain evidence="2 3">KCTC 15736</strain>
    </source>
</reference>
<dbReference type="PANTHER" id="PTHR30399:SF1">
    <property type="entry name" value="UTP PYROPHOSPHATASE"/>
    <property type="match status" value="1"/>
</dbReference>
<dbReference type="EMBL" id="BHVZ01000001">
    <property type="protein sequence ID" value="GCB28951.1"/>
    <property type="molecule type" value="Genomic_DNA"/>
</dbReference>
<dbReference type="AlphaFoldDB" id="A0A401LBJ6"/>
<dbReference type="InterPro" id="IPR053136">
    <property type="entry name" value="UTP_pyrophosphatase-like"/>
</dbReference>
<feature type="domain" description="YgjP-like metallopeptidase" evidence="1">
    <location>
        <begin position="23"/>
        <end position="231"/>
    </location>
</feature>
<dbReference type="InterPro" id="IPR002725">
    <property type="entry name" value="YgjP-like_metallopeptidase"/>
</dbReference>
<protein>
    <submittedName>
        <fullName evidence="2">Hydrolase</fullName>
    </submittedName>
</protein>
<dbReference type="CDD" id="cd07344">
    <property type="entry name" value="M48_yhfN_like"/>
    <property type="match status" value="1"/>
</dbReference>
<evidence type="ECO:0000259" key="1">
    <source>
        <dbReference type="Pfam" id="PF01863"/>
    </source>
</evidence>
<accession>A0A401LBJ6</accession>
<proteinExistence type="predicted"/>
<organism evidence="2 3">
    <name type="scientific">Anaerotignum faecicola</name>
    <dbReference type="NCBI Taxonomy" id="2358141"/>
    <lineage>
        <taxon>Bacteria</taxon>
        <taxon>Bacillati</taxon>
        <taxon>Bacillota</taxon>
        <taxon>Clostridia</taxon>
        <taxon>Lachnospirales</taxon>
        <taxon>Anaerotignaceae</taxon>
        <taxon>Anaerotignum</taxon>
    </lineage>
</organism>
<name>A0A401LBJ6_9FIRM</name>
<dbReference type="PANTHER" id="PTHR30399">
    <property type="entry name" value="UNCHARACTERIZED PROTEIN YGJP"/>
    <property type="match status" value="1"/>
</dbReference>
<gene>
    <name evidence="2" type="ORF">KGMB03357_06120</name>
</gene>
<dbReference type="Pfam" id="PF01863">
    <property type="entry name" value="YgjP-like"/>
    <property type="match status" value="1"/>
</dbReference>
<dbReference type="OrthoDB" id="9811177at2"/>
<dbReference type="Gene3D" id="3.30.2010.10">
    <property type="entry name" value="Metalloproteases ('zincins'), catalytic domain"/>
    <property type="match status" value="1"/>
</dbReference>